<evidence type="ECO:0000256" key="4">
    <source>
        <dbReference type="ARBA" id="ARBA00023002"/>
    </source>
</evidence>
<evidence type="ECO:0000256" key="1">
    <source>
        <dbReference type="ARBA" id="ARBA00001974"/>
    </source>
</evidence>
<evidence type="ECO:0000256" key="2">
    <source>
        <dbReference type="ARBA" id="ARBA00011738"/>
    </source>
</evidence>
<dbReference type="SUPFAM" id="SSF51905">
    <property type="entry name" value="FAD/NAD(P)-binding domain"/>
    <property type="match status" value="1"/>
</dbReference>
<comment type="caution">
    <text evidence="6">The sequence shown here is derived from an EMBL/GenBank/DDBJ whole genome shotgun (WGS) entry which is preliminary data.</text>
</comment>
<accession>A0ABU6MGM1</accession>
<reference evidence="6 7" key="1">
    <citation type="submission" date="2023-03" db="EMBL/GenBank/DDBJ databases">
        <title>Bacillus Genome Sequencing.</title>
        <authorList>
            <person name="Dunlap C."/>
        </authorList>
    </citation>
    <scope>NUCLEOTIDE SEQUENCE [LARGE SCALE GENOMIC DNA]</scope>
    <source>
        <strain evidence="6 7">B-23453</strain>
    </source>
</reference>
<gene>
    <name evidence="6" type="ORF">P4T90_06870</name>
</gene>
<proteinExistence type="predicted"/>
<dbReference type="PRINTS" id="PR00469">
    <property type="entry name" value="PNDRDTASEII"/>
</dbReference>
<dbReference type="Pfam" id="PF07992">
    <property type="entry name" value="Pyr_redox_2"/>
    <property type="match status" value="1"/>
</dbReference>
<dbReference type="Proteomes" id="UP001341444">
    <property type="component" value="Unassembled WGS sequence"/>
</dbReference>
<organism evidence="6 7">
    <name type="scientific">Heyndrickxia acidicola</name>
    <dbReference type="NCBI Taxonomy" id="209389"/>
    <lineage>
        <taxon>Bacteria</taxon>
        <taxon>Bacillati</taxon>
        <taxon>Bacillota</taxon>
        <taxon>Bacilli</taxon>
        <taxon>Bacillales</taxon>
        <taxon>Bacillaceae</taxon>
        <taxon>Heyndrickxia</taxon>
    </lineage>
</organism>
<keyword evidence="7" id="KW-1185">Reference proteome</keyword>
<keyword evidence="3" id="KW-0285">Flavoprotein</keyword>
<evidence type="ECO:0000313" key="7">
    <source>
        <dbReference type="Proteomes" id="UP001341444"/>
    </source>
</evidence>
<name>A0ABU6MGM1_9BACI</name>
<dbReference type="Gene3D" id="3.50.50.60">
    <property type="entry name" value="FAD/NAD(P)-binding domain"/>
    <property type="match status" value="2"/>
</dbReference>
<evidence type="ECO:0000259" key="5">
    <source>
        <dbReference type="Pfam" id="PF07992"/>
    </source>
</evidence>
<protein>
    <submittedName>
        <fullName evidence="6">NAD(P)/FAD-dependent oxidoreductase</fullName>
    </submittedName>
</protein>
<dbReference type="RefSeq" id="WP_066267567.1">
    <property type="nucleotide sequence ID" value="NZ_JARMAB010000008.1"/>
</dbReference>
<evidence type="ECO:0000313" key="6">
    <source>
        <dbReference type="EMBL" id="MED1202813.1"/>
    </source>
</evidence>
<comment type="cofactor">
    <cofactor evidence="1">
        <name>FAD</name>
        <dbReference type="ChEBI" id="CHEBI:57692"/>
    </cofactor>
</comment>
<keyword evidence="4" id="KW-0560">Oxidoreductase</keyword>
<dbReference type="InterPro" id="IPR036188">
    <property type="entry name" value="FAD/NAD-bd_sf"/>
</dbReference>
<sequence>MLFDCVIVGGGIAGLQAGIQLGRYKHRILIIDSNNGRSSICHGYHNILGYPDGVSGVELRGAGKKQCEALGVVLVEDTVVSAKKIENYFILTGQQGQTYSGKTLLFATGVMDRIPDFPSLYPCLGISVYVCPDCDGYEIKNKSTIVIGSGNVGANMALILSYWTDKLIFVNHEEKPVSEEKKRLLDEKKIRYYSGEIAEVLAEGSNFQGVRLKNGKMILSSRAFIAMGGNEVRSAVAAQLGVELHQNKHILVDPRTKKTNIENVWAAGDIAAHSEQVTIAMGDGSQAGIWIHKSLM</sequence>
<dbReference type="PANTHER" id="PTHR48105">
    <property type="entry name" value="THIOREDOXIN REDUCTASE 1-RELATED-RELATED"/>
    <property type="match status" value="1"/>
</dbReference>
<comment type="subunit">
    <text evidence="2">Homodimer.</text>
</comment>
<dbReference type="PRINTS" id="PR00368">
    <property type="entry name" value="FADPNR"/>
</dbReference>
<feature type="domain" description="FAD/NAD(P)-binding" evidence="5">
    <location>
        <begin position="3"/>
        <end position="284"/>
    </location>
</feature>
<dbReference type="InterPro" id="IPR050097">
    <property type="entry name" value="Ferredoxin-NADP_redctase_2"/>
</dbReference>
<evidence type="ECO:0000256" key="3">
    <source>
        <dbReference type="ARBA" id="ARBA00022630"/>
    </source>
</evidence>
<dbReference type="InterPro" id="IPR023753">
    <property type="entry name" value="FAD/NAD-binding_dom"/>
</dbReference>
<dbReference type="EMBL" id="JARMAB010000008">
    <property type="protein sequence ID" value="MED1202813.1"/>
    <property type="molecule type" value="Genomic_DNA"/>
</dbReference>